<protein>
    <submittedName>
        <fullName evidence="1">Putative alpha/beta superfamily hydrolase</fullName>
    </submittedName>
</protein>
<dbReference type="InterPro" id="IPR000801">
    <property type="entry name" value="Esterase-like"/>
</dbReference>
<accession>A0A370GT36</accession>
<proteinExistence type="predicted"/>
<reference evidence="1 2" key="1">
    <citation type="submission" date="2018-07" db="EMBL/GenBank/DDBJ databases">
        <title>Genomic Encyclopedia of Type Strains, Phase IV (KMG-IV): sequencing the most valuable type-strain genomes for metagenomic binning, comparative biology and taxonomic classification.</title>
        <authorList>
            <person name="Goeker M."/>
        </authorList>
    </citation>
    <scope>NUCLEOTIDE SEQUENCE [LARGE SCALE GENOMIC DNA]</scope>
    <source>
        <strain evidence="1 2">DSM 25281</strain>
    </source>
</reference>
<dbReference type="SUPFAM" id="SSF53474">
    <property type="entry name" value="alpha/beta-Hydrolases"/>
    <property type="match status" value="1"/>
</dbReference>
<dbReference type="OrthoDB" id="9784036at2"/>
<dbReference type="EMBL" id="QQAY01000002">
    <property type="protein sequence ID" value="RDI45684.1"/>
    <property type="molecule type" value="Genomic_DNA"/>
</dbReference>
<dbReference type="PANTHER" id="PTHR48098">
    <property type="entry name" value="ENTEROCHELIN ESTERASE-RELATED"/>
    <property type="match status" value="1"/>
</dbReference>
<dbReference type="PANTHER" id="PTHR48098:SF6">
    <property type="entry name" value="FERRI-BACILLIBACTIN ESTERASE BESA"/>
    <property type="match status" value="1"/>
</dbReference>
<gene>
    <name evidence="1" type="ORF">DFR59_102316</name>
</gene>
<sequence>MLEVFGVCMKALGNRERSIRVYLPKGYEAGRKKYPVVYMHDGQNVFEDEGAFGGVSLNLKKYLDDSGTEVIVVTIDRHPDFDGRVNETCPWVNGDNTIKLLGEPSELGGEGDAYLSFIVDELKPLIDQKYRTDANQSAMAGISLGGLITVYAACKYPQIFSRIAAFSSGFYRNQREIEEFIKGSDLSPIEYAYMDWGTKEGGNPETWQGFIDSNQAVAEILKKKVRNFTYEVVQEGEHHYFLFKNRVPGVIASIFGESRDEN</sequence>
<keyword evidence="2" id="KW-1185">Reference proteome</keyword>
<dbReference type="AlphaFoldDB" id="A0A370GT36"/>
<comment type="caution">
    <text evidence="1">The sequence shown here is derived from an EMBL/GenBank/DDBJ whole genome shotgun (WGS) entry which is preliminary data.</text>
</comment>
<dbReference type="InterPro" id="IPR050583">
    <property type="entry name" value="Mycobacterial_A85_antigen"/>
</dbReference>
<dbReference type="RefSeq" id="WP_114744511.1">
    <property type="nucleotide sequence ID" value="NZ_QQAY01000002.1"/>
</dbReference>
<dbReference type="Proteomes" id="UP000255326">
    <property type="component" value="Unassembled WGS sequence"/>
</dbReference>
<dbReference type="GO" id="GO:0016787">
    <property type="term" value="F:hydrolase activity"/>
    <property type="evidence" value="ECO:0007669"/>
    <property type="project" value="UniProtKB-KW"/>
</dbReference>
<dbReference type="Pfam" id="PF00756">
    <property type="entry name" value="Esterase"/>
    <property type="match status" value="1"/>
</dbReference>
<evidence type="ECO:0000313" key="2">
    <source>
        <dbReference type="Proteomes" id="UP000255326"/>
    </source>
</evidence>
<dbReference type="InterPro" id="IPR029058">
    <property type="entry name" value="AB_hydrolase_fold"/>
</dbReference>
<evidence type="ECO:0000313" key="1">
    <source>
        <dbReference type="EMBL" id="RDI45684.1"/>
    </source>
</evidence>
<name>A0A370GT36_9BACI</name>
<dbReference type="Gene3D" id="3.40.50.1820">
    <property type="entry name" value="alpha/beta hydrolase"/>
    <property type="match status" value="1"/>
</dbReference>
<organism evidence="1 2">
    <name type="scientific">Falsibacillus pallidus</name>
    <dbReference type="NCBI Taxonomy" id="493781"/>
    <lineage>
        <taxon>Bacteria</taxon>
        <taxon>Bacillati</taxon>
        <taxon>Bacillota</taxon>
        <taxon>Bacilli</taxon>
        <taxon>Bacillales</taxon>
        <taxon>Bacillaceae</taxon>
        <taxon>Falsibacillus</taxon>
    </lineage>
</organism>
<keyword evidence="1" id="KW-0378">Hydrolase</keyword>